<evidence type="ECO:0000313" key="1">
    <source>
        <dbReference type="EMBL" id="AET57779.1"/>
    </source>
</evidence>
<reference evidence="1 2" key="3">
    <citation type="journal article" date="2012" name="J. Bacteriol.">
        <title>Genome Sequence of Paenibacillus terrae HPL-003, a Xylanase-Producing Bacterium Isolated from Soil Found in Forest Residue.</title>
        <authorList>
            <person name="Shin S.H."/>
            <person name="Kim S."/>
            <person name="Kim J.Y."/>
            <person name="Song H.Y."/>
            <person name="Cho S.J."/>
            <person name="Kim D.R."/>
            <person name="Lee K.I."/>
            <person name="Lim H.K."/>
            <person name="Park N.J."/>
            <person name="Hwang I.T."/>
            <person name="Yang K.S."/>
        </authorList>
    </citation>
    <scope>NUCLEOTIDE SEQUENCE [LARGE SCALE GENOMIC DNA]</scope>
    <source>
        <strain evidence="1 2">HPL-003</strain>
    </source>
</reference>
<dbReference type="EMBL" id="CP003107">
    <property type="protein sequence ID" value="AET57779.1"/>
    <property type="molecule type" value="Genomic_DNA"/>
</dbReference>
<accession>G7VWW0</accession>
<reference evidence="2" key="1">
    <citation type="submission" date="2011-11" db="EMBL/GenBank/DDBJ databases">
        <title>Complete sequence of Paenibacillus terrae HPL-003.</title>
        <authorList>
            <person name="Shin S.H."/>
            <person name="Kim S."/>
            <person name="Kim J.Y."/>
        </authorList>
    </citation>
    <scope>NUCLEOTIDE SEQUENCE [LARGE SCALE GENOMIC DNA]</scope>
    <source>
        <strain evidence="2">HPL-003</strain>
    </source>
</reference>
<dbReference type="Proteomes" id="UP000005876">
    <property type="component" value="Chromosome"/>
</dbReference>
<dbReference type="AlphaFoldDB" id="G7VWW0"/>
<reference key="2">
    <citation type="submission" date="2011-11" db="EMBL/GenBank/DDBJ databases">
        <authorList>
            <person name="Shin S.H."/>
            <person name="Kim S."/>
            <person name="Kim J.Y."/>
        </authorList>
    </citation>
    <scope>NUCLEOTIDE SEQUENCE</scope>
    <source>
        <strain>HPL-003</strain>
    </source>
</reference>
<dbReference type="HOGENOM" id="CLU_3366245_0_0_9"/>
<sequence>MPLIPSYDATALVAWVEMIIAPEDEPLRGYYHNHS</sequence>
<evidence type="ECO:0000313" key="2">
    <source>
        <dbReference type="Proteomes" id="UP000005876"/>
    </source>
</evidence>
<organism evidence="1 2">
    <name type="scientific">Paenibacillus terrae (strain HPL-003)</name>
    <dbReference type="NCBI Taxonomy" id="985665"/>
    <lineage>
        <taxon>Bacteria</taxon>
        <taxon>Bacillati</taxon>
        <taxon>Bacillota</taxon>
        <taxon>Bacilli</taxon>
        <taxon>Bacillales</taxon>
        <taxon>Paenibacillaceae</taxon>
        <taxon>Paenibacillus</taxon>
    </lineage>
</organism>
<gene>
    <name evidence="1" type="ordered locus">HPL003_05060</name>
</gene>
<dbReference type="KEGG" id="pta:HPL003_05060"/>
<protein>
    <submittedName>
        <fullName evidence="1">Uncharacterized protein</fullName>
    </submittedName>
</protein>
<proteinExistence type="predicted"/>
<name>G7VWW0_PAETH</name>